<feature type="transmembrane region" description="Helical" evidence="8">
    <location>
        <begin position="305"/>
        <end position="325"/>
    </location>
</feature>
<evidence type="ECO:0000256" key="4">
    <source>
        <dbReference type="ARBA" id="ARBA00022544"/>
    </source>
</evidence>
<feature type="transmembrane region" description="Helical" evidence="8">
    <location>
        <begin position="147"/>
        <end position="167"/>
    </location>
</feature>
<protein>
    <submittedName>
        <fullName evidence="9">Spore germination protein KB</fullName>
    </submittedName>
</protein>
<feature type="transmembrane region" description="Helical" evidence="8">
    <location>
        <begin position="117"/>
        <end position="135"/>
    </location>
</feature>
<evidence type="ECO:0000313" key="10">
    <source>
        <dbReference type="Proteomes" id="UP000199337"/>
    </source>
</evidence>
<evidence type="ECO:0000256" key="5">
    <source>
        <dbReference type="ARBA" id="ARBA00022692"/>
    </source>
</evidence>
<evidence type="ECO:0000256" key="8">
    <source>
        <dbReference type="SAM" id="Phobius"/>
    </source>
</evidence>
<comment type="subcellular location">
    <subcellularLocation>
        <location evidence="1">Membrane</location>
        <topology evidence="1">Multi-pass membrane protein</topology>
    </subcellularLocation>
</comment>
<sequence>MLKDIKISSKQAIYINITLVIATGWLSAPAFVAEKAKQDAWISFLIATLLSLPIAWIISKLSSLYPGKTLIEYLEEILGLWPGKVLAFLYLLWFIHITSIMYREYSEFLTDVYMPETPLVVFPVMTTLVIAYAVKKGLEVIARTLEVFFPWIIISVVLIFLLLIPNMDINRLLPIYDSNTISIFKGSLVPMGWMTEIFTFAMFIPFLTKPRHSFKVAAVSIILVGLNFLFNVIGSLLVFGALISTMTYPVLNAARLINIAEFLQRPEPIIMVVWVAGGIMKIAIFYFVIVLGLAQWLKLKDYRPLVLPIGAILIALSMIIADNTLEISSFLANIWPFYSLFLFQFGIPIMLLIIALLKRKLAPKI</sequence>
<evidence type="ECO:0000256" key="3">
    <source>
        <dbReference type="ARBA" id="ARBA00022448"/>
    </source>
</evidence>
<dbReference type="EMBL" id="FOOX01000009">
    <property type="protein sequence ID" value="SFG75618.1"/>
    <property type="molecule type" value="Genomic_DNA"/>
</dbReference>
<dbReference type="OrthoDB" id="1675410at2"/>
<feature type="transmembrane region" description="Helical" evidence="8">
    <location>
        <begin position="337"/>
        <end position="357"/>
    </location>
</feature>
<keyword evidence="6 8" id="KW-1133">Transmembrane helix</keyword>
<feature type="transmembrane region" description="Helical" evidence="8">
    <location>
        <begin position="40"/>
        <end position="58"/>
    </location>
</feature>
<dbReference type="NCBIfam" id="TIGR00912">
    <property type="entry name" value="2A0309"/>
    <property type="match status" value="1"/>
</dbReference>
<name>A0A1I2UF01_9FIRM</name>
<dbReference type="AlphaFoldDB" id="A0A1I2UF01"/>
<dbReference type="PANTHER" id="PTHR34975:SF2">
    <property type="entry name" value="SPORE GERMINATION PROTEIN A2"/>
    <property type="match status" value="1"/>
</dbReference>
<evidence type="ECO:0000256" key="6">
    <source>
        <dbReference type="ARBA" id="ARBA00022989"/>
    </source>
</evidence>
<proteinExistence type="inferred from homology"/>
<evidence type="ECO:0000256" key="2">
    <source>
        <dbReference type="ARBA" id="ARBA00007998"/>
    </source>
</evidence>
<dbReference type="InterPro" id="IPR004761">
    <property type="entry name" value="Spore_GerAB"/>
</dbReference>
<dbReference type="GO" id="GO:0009847">
    <property type="term" value="P:spore germination"/>
    <property type="evidence" value="ECO:0007669"/>
    <property type="project" value="InterPro"/>
</dbReference>
<dbReference type="Gene3D" id="1.20.1740.10">
    <property type="entry name" value="Amino acid/polyamine transporter I"/>
    <property type="match status" value="1"/>
</dbReference>
<keyword evidence="3" id="KW-0813">Transport</keyword>
<dbReference type="RefSeq" id="WP_092471788.1">
    <property type="nucleotide sequence ID" value="NZ_FOOX01000009.1"/>
</dbReference>
<organism evidence="9 10">
    <name type="scientific">Desulfotruncus arcticus DSM 17038</name>
    <dbReference type="NCBI Taxonomy" id="1121424"/>
    <lineage>
        <taxon>Bacteria</taxon>
        <taxon>Bacillati</taxon>
        <taxon>Bacillota</taxon>
        <taxon>Clostridia</taxon>
        <taxon>Eubacteriales</taxon>
        <taxon>Desulfallaceae</taxon>
        <taxon>Desulfotruncus</taxon>
    </lineage>
</organism>
<keyword evidence="7 8" id="KW-0472">Membrane</keyword>
<feature type="transmembrane region" description="Helical" evidence="8">
    <location>
        <begin position="268"/>
        <end position="293"/>
    </location>
</feature>
<evidence type="ECO:0000256" key="1">
    <source>
        <dbReference type="ARBA" id="ARBA00004141"/>
    </source>
</evidence>
<keyword evidence="5 8" id="KW-0812">Transmembrane</keyword>
<feature type="transmembrane region" description="Helical" evidence="8">
    <location>
        <begin position="12"/>
        <end position="28"/>
    </location>
</feature>
<dbReference type="PANTHER" id="PTHR34975">
    <property type="entry name" value="SPORE GERMINATION PROTEIN A2"/>
    <property type="match status" value="1"/>
</dbReference>
<dbReference type="Proteomes" id="UP000199337">
    <property type="component" value="Unassembled WGS sequence"/>
</dbReference>
<dbReference type="Pfam" id="PF03845">
    <property type="entry name" value="Spore_permease"/>
    <property type="match status" value="1"/>
</dbReference>
<dbReference type="GO" id="GO:0016020">
    <property type="term" value="C:membrane"/>
    <property type="evidence" value="ECO:0007669"/>
    <property type="project" value="UniProtKB-SubCell"/>
</dbReference>
<evidence type="ECO:0000256" key="7">
    <source>
        <dbReference type="ARBA" id="ARBA00023136"/>
    </source>
</evidence>
<reference evidence="10" key="1">
    <citation type="submission" date="2016-10" db="EMBL/GenBank/DDBJ databases">
        <authorList>
            <person name="Varghese N."/>
            <person name="Submissions S."/>
        </authorList>
    </citation>
    <scope>NUCLEOTIDE SEQUENCE [LARGE SCALE GENOMIC DNA]</scope>
    <source>
        <strain evidence="10">DSM 17038</strain>
    </source>
</reference>
<evidence type="ECO:0000313" key="9">
    <source>
        <dbReference type="EMBL" id="SFG75618.1"/>
    </source>
</evidence>
<comment type="similarity">
    <text evidence="2">Belongs to the amino acid-polyamine-organocation (APC) superfamily. Spore germination protein (SGP) (TC 2.A.3.9) family.</text>
</comment>
<feature type="transmembrane region" description="Helical" evidence="8">
    <location>
        <begin position="219"/>
        <end position="248"/>
    </location>
</feature>
<feature type="transmembrane region" description="Helical" evidence="8">
    <location>
        <begin position="78"/>
        <end position="97"/>
    </location>
</feature>
<gene>
    <name evidence="9" type="ORF">SAMN05660649_02579</name>
</gene>
<feature type="transmembrane region" description="Helical" evidence="8">
    <location>
        <begin position="187"/>
        <end position="207"/>
    </location>
</feature>
<dbReference type="STRING" id="341036.SAMN05660649_02579"/>
<accession>A0A1I2UF01</accession>
<keyword evidence="4" id="KW-0309">Germination</keyword>
<keyword evidence="10" id="KW-1185">Reference proteome</keyword>